<keyword evidence="3" id="KW-1185">Reference proteome</keyword>
<organism evidence="2 3">
    <name type="scientific">Marivirga atlantica</name>
    <dbReference type="NCBI Taxonomy" id="1548457"/>
    <lineage>
        <taxon>Bacteria</taxon>
        <taxon>Pseudomonadati</taxon>
        <taxon>Bacteroidota</taxon>
        <taxon>Cytophagia</taxon>
        <taxon>Cytophagales</taxon>
        <taxon>Marivirgaceae</taxon>
        <taxon>Marivirga</taxon>
    </lineage>
</organism>
<evidence type="ECO:0000256" key="1">
    <source>
        <dbReference type="SAM" id="SignalP"/>
    </source>
</evidence>
<sequence length="198" mass="22729">MTKRFNLGIFAILFSIILFSCSDPECYEFTSEDNEWFPYSEGDTLIFGNSEGDTLTLVADEVSFISRDFRPSVESFDELCVNTKVMTFHNILGKGRTEKFPFELHYYIQNVGDQFAVTFSEVIFTPKGEEYYFDNAINLNYNFNNGSTKSLIVISDSTLLNIPRPEFTVFRYGFDKSGVKIFNLGLDPDATFELIEQK</sequence>
<proteinExistence type="predicted"/>
<accession>A0A937DIU9</accession>
<evidence type="ECO:0008006" key="4">
    <source>
        <dbReference type="Google" id="ProtNLM"/>
    </source>
</evidence>
<evidence type="ECO:0000313" key="2">
    <source>
        <dbReference type="EMBL" id="MBL0764556.1"/>
    </source>
</evidence>
<dbReference type="PROSITE" id="PS51257">
    <property type="entry name" value="PROKAR_LIPOPROTEIN"/>
    <property type="match status" value="1"/>
</dbReference>
<gene>
    <name evidence="2" type="ORF">JKP34_04775</name>
</gene>
<feature type="chain" id="PRO_5037712273" description="DUF4352 domain-containing protein" evidence="1">
    <location>
        <begin position="21"/>
        <end position="198"/>
    </location>
</feature>
<feature type="signal peptide" evidence="1">
    <location>
        <begin position="1"/>
        <end position="20"/>
    </location>
</feature>
<dbReference type="EMBL" id="JAERQG010000001">
    <property type="protein sequence ID" value="MBL0764556.1"/>
    <property type="molecule type" value="Genomic_DNA"/>
</dbReference>
<dbReference type="Proteomes" id="UP000642920">
    <property type="component" value="Unassembled WGS sequence"/>
</dbReference>
<keyword evidence="1" id="KW-0732">Signal</keyword>
<name>A0A937DIU9_9BACT</name>
<evidence type="ECO:0000313" key="3">
    <source>
        <dbReference type="Proteomes" id="UP000642920"/>
    </source>
</evidence>
<reference evidence="2" key="1">
    <citation type="submission" date="2021-01" db="EMBL/GenBank/DDBJ databases">
        <title>Marivirga sp. nov., isolated from intertidal surface sediments.</title>
        <authorList>
            <person name="Zhang M."/>
        </authorList>
    </citation>
    <scope>NUCLEOTIDE SEQUENCE</scope>
    <source>
        <strain evidence="2">SM1354</strain>
    </source>
</reference>
<dbReference type="AlphaFoldDB" id="A0A937DIU9"/>
<dbReference type="RefSeq" id="WP_201918236.1">
    <property type="nucleotide sequence ID" value="NZ_JAERQG010000001.1"/>
</dbReference>
<comment type="caution">
    <text evidence="2">The sequence shown here is derived from an EMBL/GenBank/DDBJ whole genome shotgun (WGS) entry which is preliminary data.</text>
</comment>
<protein>
    <recommendedName>
        <fullName evidence="4">DUF4352 domain-containing protein</fullName>
    </recommendedName>
</protein>